<dbReference type="EMBL" id="VSRL01000008">
    <property type="protein sequence ID" value="NKE56064.1"/>
    <property type="molecule type" value="Genomic_DNA"/>
</dbReference>
<gene>
    <name evidence="2" type="ORF">FXN61_04160</name>
</gene>
<name>A0ABX1FB05_9PSEU</name>
<feature type="non-terminal residue" evidence="2">
    <location>
        <position position="137"/>
    </location>
</feature>
<reference evidence="2 3" key="1">
    <citation type="submission" date="2019-08" db="EMBL/GenBank/DDBJ databases">
        <title>Lentzea from Indian Himalayas.</title>
        <authorList>
            <person name="Mandal S."/>
            <person name="Mallick Gupta A."/>
            <person name="Maiti P.K."/>
            <person name="Sarkar J."/>
            <person name="Mandal S."/>
        </authorList>
    </citation>
    <scope>NUCLEOTIDE SEQUENCE [LARGE SCALE GENOMIC DNA]</scope>
    <source>
        <strain evidence="2 3">PSKA42</strain>
    </source>
</reference>
<evidence type="ECO:0000313" key="2">
    <source>
        <dbReference type="EMBL" id="NKE56064.1"/>
    </source>
</evidence>
<comment type="caution">
    <text evidence="2">The sequence shown here is derived from an EMBL/GenBank/DDBJ whole genome shotgun (WGS) entry which is preliminary data.</text>
</comment>
<keyword evidence="3" id="KW-1185">Reference proteome</keyword>
<evidence type="ECO:0008006" key="4">
    <source>
        <dbReference type="Google" id="ProtNLM"/>
    </source>
</evidence>
<organism evidence="2 3">
    <name type="scientific">Lentzea indica</name>
    <dbReference type="NCBI Taxonomy" id="2604800"/>
    <lineage>
        <taxon>Bacteria</taxon>
        <taxon>Bacillati</taxon>
        <taxon>Actinomycetota</taxon>
        <taxon>Actinomycetes</taxon>
        <taxon>Pseudonocardiales</taxon>
        <taxon>Pseudonocardiaceae</taxon>
        <taxon>Lentzea</taxon>
    </lineage>
</organism>
<proteinExistence type="predicted"/>
<sequence>MEQERGDDASAAELTRRAVQCAARGGDLELEAWALVRAAEFALYRGDARSTVGFARRAGKSRSTAVRAGAALREAQGYALAGATMLCEAALERARALQESLAESRYMPPPIGLGCAPDPSPARRRHRSFLSNPTSLQ</sequence>
<protein>
    <recommendedName>
        <fullName evidence="4">DUF222 domain-containing protein</fullName>
    </recommendedName>
</protein>
<dbReference type="Proteomes" id="UP001515943">
    <property type="component" value="Unassembled WGS sequence"/>
</dbReference>
<evidence type="ECO:0000313" key="3">
    <source>
        <dbReference type="Proteomes" id="UP001515943"/>
    </source>
</evidence>
<evidence type="ECO:0000256" key="1">
    <source>
        <dbReference type="SAM" id="MobiDB-lite"/>
    </source>
</evidence>
<feature type="region of interest" description="Disordered" evidence="1">
    <location>
        <begin position="108"/>
        <end position="137"/>
    </location>
</feature>
<accession>A0ABX1FB05</accession>